<dbReference type="PRINTS" id="PR00463">
    <property type="entry name" value="EP450I"/>
</dbReference>
<dbReference type="InterPro" id="IPR036396">
    <property type="entry name" value="Cyt_P450_sf"/>
</dbReference>
<dbReference type="GO" id="GO:0016712">
    <property type="term" value="F:oxidoreductase activity, acting on paired donors, with incorporation or reduction of molecular oxygen, reduced flavin or flavoprotein as one donor, and incorporation of one atom of oxygen"/>
    <property type="evidence" value="ECO:0007669"/>
    <property type="project" value="TreeGrafter"/>
</dbReference>
<comment type="caution">
    <text evidence="9">The sequence shown here is derived from an EMBL/GenBank/DDBJ whole genome shotgun (WGS) entry which is preliminary data.</text>
</comment>
<reference evidence="9 10" key="1">
    <citation type="submission" date="2020-08" db="EMBL/GenBank/DDBJ databases">
        <authorList>
            <person name="Koutsovoulos G."/>
            <person name="Danchin GJ E."/>
        </authorList>
    </citation>
    <scope>NUCLEOTIDE SEQUENCE [LARGE SCALE GENOMIC DNA]</scope>
</reference>
<evidence type="ECO:0000256" key="4">
    <source>
        <dbReference type="ARBA" id="ARBA00023002"/>
    </source>
</evidence>
<evidence type="ECO:0000256" key="5">
    <source>
        <dbReference type="ARBA" id="ARBA00023004"/>
    </source>
</evidence>
<protein>
    <submittedName>
        <fullName evidence="9">Uncharacterized protein</fullName>
    </submittedName>
</protein>
<evidence type="ECO:0000256" key="1">
    <source>
        <dbReference type="ARBA" id="ARBA00001971"/>
    </source>
</evidence>
<dbReference type="PANTHER" id="PTHR24300">
    <property type="entry name" value="CYTOCHROME P450 508A4-RELATED"/>
    <property type="match status" value="1"/>
</dbReference>
<dbReference type="SUPFAM" id="SSF48264">
    <property type="entry name" value="Cytochrome P450"/>
    <property type="match status" value="1"/>
</dbReference>
<dbReference type="PANTHER" id="PTHR24300:SF375">
    <property type="entry name" value="CYTOCHROME P450 FAMILY"/>
    <property type="match status" value="1"/>
</dbReference>
<evidence type="ECO:0000256" key="3">
    <source>
        <dbReference type="ARBA" id="ARBA00022723"/>
    </source>
</evidence>
<dbReference type="PROSITE" id="PS00086">
    <property type="entry name" value="CYTOCHROME_P450"/>
    <property type="match status" value="1"/>
</dbReference>
<dbReference type="EMBL" id="CAJEWN010000616">
    <property type="protein sequence ID" value="CAD2186989.1"/>
    <property type="molecule type" value="Genomic_DNA"/>
</dbReference>
<sequence>MAAFLFVFIVILIFVFYNFHYKRKGLPPGPIPLPFFGNSLTLMRHPPGEDIFLEWRQRFGPIFTFWLGETPIICIAEYNKIVEYYQRGGEAFAGRHAIEAYERIIRGGIYGVLQTEGEIWREHRRFVLHVFRDFGVGKNIMQERILTEISEMFKLLDLEINLSNEQQKLDKNNLIEIDIVKHLERAISSIINVLLVGFRFDEKHEQLYHQLNNQLWRFNNRMQSFATNLFMWRPDIFKSFPLCQDAYNLVKNTHKCFFGFFQQQIDKHLEELMLNKEKLNNSSILPPPSDFMEAFLREKLQCDESVENGREDVFSYEHLKAILFDLWISGQETTTTALSWGIALLLHNPSVMEKVQEELDNKFGNEQELVSWSDRSSLPYTCAVVNEILRVGNVVAQDFPHRMMKDTKVDKWLLRKGQPIVAQISVVLVDPNIFSDPKSFRPERFLDENGNLLKSDHLIPFGLGKRQCLGESLARMELFLFFANIFNRYMISPGDSLPSLKREIGIPVLCPKFTCRVIKRRKKTTQI</sequence>
<keyword evidence="3 7" id="KW-0479">Metal-binding</keyword>
<organism evidence="9 10">
    <name type="scientific">Meloidogyne enterolobii</name>
    <name type="common">Root-knot nematode worm</name>
    <name type="synonym">Meloidogyne mayaguensis</name>
    <dbReference type="NCBI Taxonomy" id="390850"/>
    <lineage>
        <taxon>Eukaryota</taxon>
        <taxon>Metazoa</taxon>
        <taxon>Ecdysozoa</taxon>
        <taxon>Nematoda</taxon>
        <taxon>Chromadorea</taxon>
        <taxon>Rhabditida</taxon>
        <taxon>Tylenchina</taxon>
        <taxon>Tylenchomorpha</taxon>
        <taxon>Tylenchoidea</taxon>
        <taxon>Meloidogynidae</taxon>
        <taxon>Meloidogyninae</taxon>
        <taxon>Meloidogyne</taxon>
    </lineage>
</organism>
<dbReference type="InterPro" id="IPR050182">
    <property type="entry name" value="Cytochrome_P450_fam2"/>
</dbReference>
<dbReference type="AlphaFoldDB" id="A0A6V7WJ16"/>
<feature type="binding site" description="axial binding residue" evidence="7">
    <location>
        <position position="468"/>
    </location>
    <ligand>
        <name>heme</name>
        <dbReference type="ChEBI" id="CHEBI:30413"/>
    </ligand>
    <ligandPart>
        <name>Fe</name>
        <dbReference type="ChEBI" id="CHEBI:18248"/>
    </ligandPart>
</feature>
<dbReference type="CDD" id="cd20617">
    <property type="entry name" value="CYP1_2-like"/>
    <property type="match status" value="1"/>
</dbReference>
<comment type="cofactor">
    <cofactor evidence="1 7">
        <name>heme</name>
        <dbReference type="ChEBI" id="CHEBI:30413"/>
    </cofactor>
</comment>
<dbReference type="Gene3D" id="1.10.630.10">
    <property type="entry name" value="Cytochrome P450"/>
    <property type="match status" value="1"/>
</dbReference>
<dbReference type="GO" id="GO:0006805">
    <property type="term" value="P:xenobiotic metabolic process"/>
    <property type="evidence" value="ECO:0007669"/>
    <property type="project" value="TreeGrafter"/>
</dbReference>
<dbReference type="Pfam" id="PF00067">
    <property type="entry name" value="p450"/>
    <property type="match status" value="1"/>
</dbReference>
<evidence type="ECO:0000313" key="9">
    <source>
        <dbReference type="EMBL" id="CAD2186989.1"/>
    </source>
</evidence>
<keyword evidence="5 7" id="KW-0408">Iron</keyword>
<dbReference type="Proteomes" id="UP000580250">
    <property type="component" value="Unassembled WGS sequence"/>
</dbReference>
<accession>A0A6V7WJ16</accession>
<dbReference type="GO" id="GO:0020037">
    <property type="term" value="F:heme binding"/>
    <property type="evidence" value="ECO:0007669"/>
    <property type="project" value="InterPro"/>
</dbReference>
<keyword evidence="4 8" id="KW-0560">Oxidoreductase</keyword>
<evidence type="ECO:0000256" key="7">
    <source>
        <dbReference type="PIRSR" id="PIRSR602401-1"/>
    </source>
</evidence>
<evidence type="ECO:0000256" key="2">
    <source>
        <dbReference type="ARBA" id="ARBA00010617"/>
    </source>
</evidence>
<gene>
    <name evidence="9" type="ORF">MENT_LOCUS39541</name>
</gene>
<dbReference type="GO" id="GO:0005737">
    <property type="term" value="C:cytoplasm"/>
    <property type="evidence" value="ECO:0007669"/>
    <property type="project" value="TreeGrafter"/>
</dbReference>
<comment type="similarity">
    <text evidence="2 8">Belongs to the cytochrome P450 family.</text>
</comment>
<dbReference type="InterPro" id="IPR002401">
    <property type="entry name" value="Cyt_P450_E_grp-I"/>
</dbReference>
<dbReference type="InterPro" id="IPR001128">
    <property type="entry name" value="Cyt_P450"/>
</dbReference>
<keyword evidence="7 8" id="KW-0349">Heme</keyword>
<evidence type="ECO:0000313" key="10">
    <source>
        <dbReference type="Proteomes" id="UP000580250"/>
    </source>
</evidence>
<dbReference type="InterPro" id="IPR017972">
    <property type="entry name" value="Cyt_P450_CS"/>
</dbReference>
<keyword evidence="6 8" id="KW-0503">Monooxygenase</keyword>
<evidence type="ECO:0000256" key="6">
    <source>
        <dbReference type="ARBA" id="ARBA00023033"/>
    </source>
</evidence>
<dbReference type="PRINTS" id="PR00385">
    <property type="entry name" value="P450"/>
</dbReference>
<evidence type="ECO:0000256" key="8">
    <source>
        <dbReference type="RuleBase" id="RU000461"/>
    </source>
</evidence>
<dbReference type="OrthoDB" id="1055148at2759"/>
<proteinExistence type="inferred from homology"/>
<dbReference type="FunFam" id="1.10.630.10:FF:000036">
    <property type="entry name" value="CYtochrome P450 family"/>
    <property type="match status" value="1"/>
</dbReference>
<dbReference type="GO" id="GO:0006082">
    <property type="term" value="P:organic acid metabolic process"/>
    <property type="evidence" value="ECO:0007669"/>
    <property type="project" value="TreeGrafter"/>
</dbReference>
<name>A0A6V7WJ16_MELEN</name>
<dbReference type="GO" id="GO:0005506">
    <property type="term" value="F:iron ion binding"/>
    <property type="evidence" value="ECO:0007669"/>
    <property type="project" value="InterPro"/>
</dbReference>